<name>A0A382J9P2_9ZZZZ</name>
<feature type="non-terminal residue" evidence="1">
    <location>
        <position position="1"/>
    </location>
</feature>
<dbReference type="InterPro" id="IPR046342">
    <property type="entry name" value="CBS_dom_sf"/>
</dbReference>
<organism evidence="1">
    <name type="scientific">marine metagenome</name>
    <dbReference type="NCBI Taxonomy" id="408172"/>
    <lineage>
        <taxon>unclassified sequences</taxon>
        <taxon>metagenomes</taxon>
        <taxon>ecological metagenomes</taxon>
    </lineage>
</organism>
<proteinExistence type="predicted"/>
<dbReference type="AlphaFoldDB" id="A0A382J9P2"/>
<evidence type="ECO:0008006" key="2">
    <source>
        <dbReference type="Google" id="ProtNLM"/>
    </source>
</evidence>
<reference evidence="1" key="1">
    <citation type="submission" date="2018-05" db="EMBL/GenBank/DDBJ databases">
        <authorList>
            <person name="Lanie J.A."/>
            <person name="Ng W.-L."/>
            <person name="Kazmierczak K.M."/>
            <person name="Andrzejewski T.M."/>
            <person name="Davidsen T.M."/>
            <person name="Wayne K.J."/>
            <person name="Tettelin H."/>
            <person name="Glass J.I."/>
            <person name="Rusch D."/>
            <person name="Podicherti R."/>
            <person name="Tsui H.-C.T."/>
            <person name="Winkler M.E."/>
        </authorList>
    </citation>
    <scope>NUCLEOTIDE SEQUENCE</scope>
</reference>
<protein>
    <recommendedName>
        <fullName evidence="2">CBS domain-containing protein</fullName>
    </recommendedName>
</protein>
<accession>A0A382J9P2</accession>
<gene>
    <name evidence="1" type="ORF">METZ01_LOCUS261470</name>
</gene>
<evidence type="ECO:0000313" key="1">
    <source>
        <dbReference type="EMBL" id="SVC08616.1"/>
    </source>
</evidence>
<dbReference type="EMBL" id="UINC01072752">
    <property type="protein sequence ID" value="SVC08616.1"/>
    <property type="molecule type" value="Genomic_DNA"/>
</dbReference>
<dbReference type="Gene3D" id="3.10.580.10">
    <property type="entry name" value="CBS-domain"/>
    <property type="match status" value="1"/>
</dbReference>
<feature type="non-terminal residue" evidence="1">
    <location>
        <position position="89"/>
    </location>
</feature>
<dbReference type="SUPFAM" id="SSF54631">
    <property type="entry name" value="CBS-domain pair"/>
    <property type="match status" value="1"/>
</dbReference>
<sequence length="89" mass="9821">VEIKDYKKRIPLMKVRSNGIIRDAAKAIAEGLLGTVIVVEPDSERFISVVTDGDIRRALMYEYSADSPVSVLISEDSVTANIHMTAEEI</sequence>